<evidence type="ECO:0000256" key="1">
    <source>
        <dbReference type="SAM" id="Phobius"/>
    </source>
</evidence>
<keyword evidence="1" id="KW-1133">Transmembrane helix</keyword>
<keyword evidence="1" id="KW-0812">Transmembrane</keyword>
<name>A0ABD0Y495_9HEMI</name>
<dbReference type="EMBL" id="JBFDAA010000014">
    <property type="protein sequence ID" value="KAL1122220.1"/>
    <property type="molecule type" value="Genomic_DNA"/>
</dbReference>
<evidence type="ECO:0000313" key="3">
    <source>
        <dbReference type="Proteomes" id="UP001558652"/>
    </source>
</evidence>
<sequence>MLTKRPPQHTAVENHLTATNSVRHPMVQNPPGDDSIFEDGVTLLQDQITKSSTLGWIEEDMEDTMGILCRFGRTSQEECVRDQGLYQGFWTGKILSISNFLAVGHNFGSSLPYICLPLQSEFNRVHFDVEEPFPRSWTSFCNSPTVTTEEDLEDPVEERSSATDYELKTIVAASVLAFVCIYTATAVLLVLVVRLQFVRSVLRLRQYLANKDENK</sequence>
<organism evidence="2 3">
    <name type="scientific">Ranatra chinensis</name>
    <dbReference type="NCBI Taxonomy" id="642074"/>
    <lineage>
        <taxon>Eukaryota</taxon>
        <taxon>Metazoa</taxon>
        <taxon>Ecdysozoa</taxon>
        <taxon>Arthropoda</taxon>
        <taxon>Hexapoda</taxon>
        <taxon>Insecta</taxon>
        <taxon>Pterygota</taxon>
        <taxon>Neoptera</taxon>
        <taxon>Paraneoptera</taxon>
        <taxon>Hemiptera</taxon>
        <taxon>Heteroptera</taxon>
        <taxon>Panheteroptera</taxon>
        <taxon>Nepomorpha</taxon>
        <taxon>Nepidae</taxon>
        <taxon>Ranatrinae</taxon>
        <taxon>Ranatra</taxon>
    </lineage>
</organism>
<dbReference type="Proteomes" id="UP001558652">
    <property type="component" value="Unassembled WGS sequence"/>
</dbReference>
<evidence type="ECO:0000313" key="2">
    <source>
        <dbReference type="EMBL" id="KAL1122220.1"/>
    </source>
</evidence>
<gene>
    <name evidence="2" type="ORF">AAG570_003625</name>
</gene>
<proteinExistence type="predicted"/>
<protein>
    <submittedName>
        <fullName evidence="2">Uncharacterized protein</fullName>
    </submittedName>
</protein>
<reference evidence="2 3" key="1">
    <citation type="submission" date="2024-07" db="EMBL/GenBank/DDBJ databases">
        <title>Chromosome-level genome assembly of the water stick insect Ranatra chinensis (Heteroptera: Nepidae).</title>
        <authorList>
            <person name="Liu X."/>
        </authorList>
    </citation>
    <scope>NUCLEOTIDE SEQUENCE [LARGE SCALE GENOMIC DNA]</scope>
    <source>
        <strain evidence="2">Cailab_2021Rc</strain>
        <tissue evidence="2">Muscle</tissue>
    </source>
</reference>
<feature type="transmembrane region" description="Helical" evidence="1">
    <location>
        <begin position="170"/>
        <end position="195"/>
    </location>
</feature>
<keyword evidence="1" id="KW-0472">Membrane</keyword>
<comment type="caution">
    <text evidence="2">The sequence shown here is derived from an EMBL/GenBank/DDBJ whole genome shotgun (WGS) entry which is preliminary data.</text>
</comment>
<accession>A0ABD0Y495</accession>
<dbReference type="AlphaFoldDB" id="A0ABD0Y495"/>
<keyword evidence="3" id="KW-1185">Reference proteome</keyword>